<dbReference type="EMBL" id="AONH01000007">
    <property type="protein sequence ID" value="KGM88662.1"/>
    <property type="molecule type" value="Genomic_DNA"/>
</dbReference>
<dbReference type="PANTHER" id="PTHR36920:SF1">
    <property type="entry name" value="OUTER MEMBRANE PROTEIN W"/>
    <property type="match status" value="1"/>
</dbReference>
<dbReference type="SUPFAM" id="SSF56925">
    <property type="entry name" value="OMPA-like"/>
    <property type="match status" value="1"/>
</dbReference>
<sequence>MKHFNALTLSALLASAAVPALAQEKGDFLLGLGLGWIEPDSATTTAVGRVSADGALSPTITLEYFIAKNVGVELLASLPFEHDVDLAGAGQVGETKHLPPTLSLQYHFTNSSAFTPFVGVGINYTYFFDEKGKGPLAGVSLDLDDSWGLALHAGADYAISEKSAVRLDVRYIDIETDVKVGGAQIGKVKIDPWVFNVAYVMKF</sequence>
<accession>A0A0A0HLD1</accession>
<dbReference type="InterPro" id="IPR011250">
    <property type="entry name" value="OMP/PagP_B-barrel"/>
</dbReference>
<dbReference type="PANTHER" id="PTHR36920">
    <property type="match status" value="1"/>
</dbReference>
<organism evidence="3 4">
    <name type="scientific">Roseovarius mucosus DSM 17069</name>
    <dbReference type="NCBI Taxonomy" id="1288298"/>
    <lineage>
        <taxon>Bacteria</taxon>
        <taxon>Pseudomonadati</taxon>
        <taxon>Pseudomonadota</taxon>
        <taxon>Alphaproteobacteria</taxon>
        <taxon>Rhodobacterales</taxon>
        <taxon>Roseobacteraceae</taxon>
        <taxon>Roseovarius</taxon>
    </lineage>
</organism>
<evidence type="ECO:0000313" key="4">
    <source>
        <dbReference type="Proteomes" id="UP000030021"/>
    </source>
</evidence>
<protein>
    <submittedName>
        <fullName evidence="3">Outer membrane protein W</fullName>
    </submittedName>
</protein>
<dbReference type="AlphaFoldDB" id="A0A0A0HLD1"/>
<gene>
    <name evidence="3" type="ORF">rosmuc_01499</name>
</gene>
<name>A0A0A0HLD1_9RHOB</name>
<dbReference type="RefSeq" id="WP_037271580.1">
    <property type="nucleotide sequence ID" value="NZ_KN293978.2"/>
</dbReference>
<dbReference type="eggNOG" id="COG3047">
    <property type="taxonomic scope" value="Bacteria"/>
</dbReference>
<dbReference type="GO" id="GO:0055085">
    <property type="term" value="P:transmembrane transport"/>
    <property type="evidence" value="ECO:0007669"/>
    <property type="project" value="TreeGrafter"/>
</dbReference>
<dbReference type="InterPro" id="IPR005618">
    <property type="entry name" value="OMPW"/>
</dbReference>
<dbReference type="Proteomes" id="UP000030021">
    <property type="component" value="Unassembled WGS sequence"/>
</dbReference>
<reference evidence="3 4" key="1">
    <citation type="submission" date="2013-01" db="EMBL/GenBank/DDBJ databases">
        <authorList>
            <person name="Fiebig A."/>
            <person name="Goeker M."/>
            <person name="Klenk H.-P.P."/>
        </authorList>
    </citation>
    <scope>NUCLEOTIDE SEQUENCE [LARGE SCALE GENOMIC DNA]</scope>
    <source>
        <strain evidence="3 4">DSM 17069</strain>
    </source>
</reference>
<evidence type="ECO:0000313" key="3">
    <source>
        <dbReference type="EMBL" id="KGM88662.1"/>
    </source>
</evidence>
<keyword evidence="2" id="KW-0732">Signal</keyword>
<dbReference type="PATRIC" id="fig|1288298.3.peg.1511"/>
<evidence type="ECO:0000256" key="1">
    <source>
        <dbReference type="ARBA" id="ARBA00009330"/>
    </source>
</evidence>
<dbReference type="STRING" id="215743.ROSMUCSMR3_00245"/>
<dbReference type="Gene3D" id="2.40.160.20">
    <property type="match status" value="1"/>
</dbReference>
<evidence type="ECO:0000256" key="2">
    <source>
        <dbReference type="SAM" id="SignalP"/>
    </source>
</evidence>
<dbReference type="HOGENOM" id="CLU_042505_1_1_5"/>
<comment type="similarity">
    <text evidence="1">Belongs to the OmpW/AlkL family.</text>
</comment>
<feature type="signal peptide" evidence="2">
    <location>
        <begin position="1"/>
        <end position="22"/>
    </location>
</feature>
<dbReference type="OrthoDB" id="9807574at2"/>
<proteinExistence type="inferred from homology"/>
<comment type="caution">
    <text evidence="3">The sequence shown here is derived from an EMBL/GenBank/DDBJ whole genome shotgun (WGS) entry which is preliminary data.</text>
</comment>
<dbReference type="GO" id="GO:0019867">
    <property type="term" value="C:outer membrane"/>
    <property type="evidence" value="ECO:0007669"/>
    <property type="project" value="InterPro"/>
</dbReference>
<dbReference type="Pfam" id="PF03922">
    <property type="entry name" value="OmpW"/>
    <property type="match status" value="1"/>
</dbReference>
<feature type="chain" id="PRO_5001962840" evidence="2">
    <location>
        <begin position="23"/>
        <end position="203"/>
    </location>
</feature>